<evidence type="ECO:0000259" key="2">
    <source>
        <dbReference type="Pfam" id="PF07883"/>
    </source>
</evidence>
<evidence type="ECO:0000256" key="1">
    <source>
        <dbReference type="SAM" id="MobiDB-lite"/>
    </source>
</evidence>
<dbReference type="SUPFAM" id="SSF51182">
    <property type="entry name" value="RmlC-like cupins"/>
    <property type="match status" value="1"/>
</dbReference>
<dbReference type="PANTHER" id="PTHR36440:SF1">
    <property type="entry name" value="PUTATIVE (AFU_ORTHOLOGUE AFUA_8G07350)-RELATED"/>
    <property type="match status" value="1"/>
</dbReference>
<dbReference type="InterPro" id="IPR014710">
    <property type="entry name" value="RmlC-like_jellyroll"/>
</dbReference>
<dbReference type="EMBL" id="BAAATK010000033">
    <property type="protein sequence ID" value="GAA2448380.1"/>
    <property type="molecule type" value="Genomic_DNA"/>
</dbReference>
<dbReference type="PANTHER" id="PTHR36440">
    <property type="entry name" value="PUTATIVE (AFU_ORTHOLOGUE AFUA_8G07350)-RELATED"/>
    <property type="match status" value="1"/>
</dbReference>
<dbReference type="Pfam" id="PF07883">
    <property type="entry name" value="Cupin_2"/>
    <property type="match status" value="1"/>
</dbReference>
<evidence type="ECO:0000313" key="3">
    <source>
        <dbReference type="EMBL" id="GAA2448380.1"/>
    </source>
</evidence>
<dbReference type="RefSeq" id="WP_344606408.1">
    <property type="nucleotide sequence ID" value="NZ_BAAATK010000033.1"/>
</dbReference>
<evidence type="ECO:0000313" key="4">
    <source>
        <dbReference type="Proteomes" id="UP001500460"/>
    </source>
</evidence>
<name>A0ABN3K731_9ACTN</name>
<accession>A0ABN3K731</accession>
<keyword evidence="4" id="KW-1185">Reference proteome</keyword>
<reference evidence="3 4" key="1">
    <citation type="journal article" date="2019" name="Int. J. Syst. Evol. Microbiol.">
        <title>The Global Catalogue of Microorganisms (GCM) 10K type strain sequencing project: providing services to taxonomists for standard genome sequencing and annotation.</title>
        <authorList>
            <consortium name="The Broad Institute Genomics Platform"/>
            <consortium name="The Broad Institute Genome Sequencing Center for Infectious Disease"/>
            <person name="Wu L."/>
            <person name="Ma J."/>
        </authorList>
    </citation>
    <scope>NUCLEOTIDE SEQUENCE [LARGE SCALE GENOMIC DNA]</scope>
    <source>
        <strain evidence="3 4">JCM 6922</strain>
    </source>
</reference>
<sequence>MTLLVHADRSYLGTPDTADTVSIGTNKCTILIPTHTTGDHLGLFSLSLAPHGPYATPHFHKNMTELFIVASGEVQLTRGNTSVTAGPGTALYVPPGTPHGFANVSDAPAELMIAFTPGAHRERFFLGLADLFNQSSPPTEEELRKFAEQHDQYTYHPDTADTVRPPIAKDRPSWD</sequence>
<protein>
    <submittedName>
        <fullName evidence="3">Cupin domain-containing protein</fullName>
    </submittedName>
</protein>
<proteinExistence type="predicted"/>
<dbReference type="Proteomes" id="UP001500460">
    <property type="component" value="Unassembled WGS sequence"/>
</dbReference>
<dbReference type="InterPro" id="IPR011051">
    <property type="entry name" value="RmlC_Cupin_sf"/>
</dbReference>
<feature type="domain" description="Cupin type-2" evidence="2">
    <location>
        <begin position="47"/>
        <end position="113"/>
    </location>
</feature>
<dbReference type="InterPro" id="IPR053146">
    <property type="entry name" value="QDO-like"/>
</dbReference>
<comment type="caution">
    <text evidence="3">The sequence shown here is derived from an EMBL/GenBank/DDBJ whole genome shotgun (WGS) entry which is preliminary data.</text>
</comment>
<dbReference type="InterPro" id="IPR013096">
    <property type="entry name" value="Cupin_2"/>
</dbReference>
<organism evidence="3 4">
    <name type="scientific">Streptomyces glaucus</name>
    <dbReference type="NCBI Taxonomy" id="284029"/>
    <lineage>
        <taxon>Bacteria</taxon>
        <taxon>Bacillati</taxon>
        <taxon>Actinomycetota</taxon>
        <taxon>Actinomycetes</taxon>
        <taxon>Kitasatosporales</taxon>
        <taxon>Streptomycetaceae</taxon>
        <taxon>Streptomyces</taxon>
    </lineage>
</organism>
<gene>
    <name evidence="3" type="ORF">GCM10010421_45530</name>
</gene>
<dbReference type="Gene3D" id="2.60.120.10">
    <property type="entry name" value="Jelly Rolls"/>
    <property type="match status" value="1"/>
</dbReference>
<feature type="region of interest" description="Disordered" evidence="1">
    <location>
        <begin position="151"/>
        <end position="175"/>
    </location>
</feature>